<proteinExistence type="predicted"/>
<comment type="caution">
    <text evidence="3">The sequence shown here is derived from an EMBL/GenBank/DDBJ whole genome shotgun (WGS) entry which is preliminary data.</text>
</comment>
<dbReference type="CDD" id="cd03789">
    <property type="entry name" value="GT9_LPS_heptosyltransferase"/>
    <property type="match status" value="1"/>
</dbReference>
<keyword evidence="2" id="KW-0808">Transferase</keyword>
<evidence type="ECO:0008006" key="5">
    <source>
        <dbReference type="Google" id="ProtNLM"/>
    </source>
</evidence>
<sequence>MGNKVIVSNRLDGAVLAILPKFIGDAINTLPALALLKQLYPTQRICVLVRPHLTEIFSRASEYGLEVISDDRHCRSKHRGLYGMASQLKHQNFALAVLFRGSLTDAVLARLAGIKNVIGYAQNARRPFLSHAFKLNQCHHYIYRYCKLVNDAHGRPFTHFDTPKLTAQPSTLALSKAQCNIALYLGGKVKGTRYYPQHLAVQVVQHISTIKNINIFLLGDQSEQSDMTSLTSLAQSKGITLHNLAGSMSLAELVDNIGAMDAVISIDSGPMHIAAACGVPCVAIVGHGTSPWSLVAPKTENLIALTHKSTSLNEVDLIQDVSPEKVFQALSTLLCQPPH</sequence>
<dbReference type="AlphaFoldDB" id="A0A1C0TP80"/>
<keyword evidence="1" id="KW-0328">Glycosyltransferase</keyword>
<dbReference type="SUPFAM" id="SSF53756">
    <property type="entry name" value="UDP-Glycosyltransferase/glycogen phosphorylase"/>
    <property type="match status" value="1"/>
</dbReference>
<gene>
    <name evidence="3" type="ORF">A7985_13075</name>
</gene>
<name>A0A1C0TP80_9GAMM</name>
<dbReference type="OrthoDB" id="9797795at2"/>
<evidence type="ECO:0000256" key="1">
    <source>
        <dbReference type="ARBA" id="ARBA00022676"/>
    </source>
</evidence>
<evidence type="ECO:0000313" key="4">
    <source>
        <dbReference type="Proteomes" id="UP000093366"/>
    </source>
</evidence>
<evidence type="ECO:0000313" key="3">
    <source>
        <dbReference type="EMBL" id="OCQ20736.1"/>
    </source>
</evidence>
<dbReference type="GO" id="GO:0008713">
    <property type="term" value="F:ADP-heptose-lipopolysaccharide heptosyltransferase activity"/>
    <property type="evidence" value="ECO:0007669"/>
    <property type="project" value="TreeGrafter"/>
</dbReference>
<dbReference type="GO" id="GO:0005829">
    <property type="term" value="C:cytosol"/>
    <property type="evidence" value="ECO:0007669"/>
    <property type="project" value="TreeGrafter"/>
</dbReference>
<dbReference type="EMBL" id="MAUJ01000004">
    <property type="protein sequence ID" value="OCQ20736.1"/>
    <property type="molecule type" value="Genomic_DNA"/>
</dbReference>
<evidence type="ECO:0000256" key="2">
    <source>
        <dbReference type="ARBA" id="ARBA00022679"/>
    </source>
</evidence>
<organism evidence="3 4">
    <name type="scientific">Pseudoalteromonas luteoviolacea</name>
    <dbReference type="NCBI Taxonomy" id="43657"/>
    <lineage>
        <taxon>Bacteria</taxon>
        <taxon>Pseudomonadati</taxon>
        <taxon>Pseudomonadota</taxon>
        <taxon>Gammaproteobacteria</taxon>
        <taxon>Alteromonadales</taxon>
        <taxon>Pseudoalteromonadaceae</taxon>
        <taxon>Pseudoalteromonas</taxon>
    </lineage>
</organism>
<dbReference type="GO" id="GO:0009244">
    <property type="term" value="P:lipopolysaccharide core region biosynthetic process"/>
    <property type="evidence" value="ECO:0007669"/>
    <property type="project" value="TreeGrafter"/>
</dbReference>
<dbReference type="Gene3D" id="3.40.50.2000">
    <property type="entry name" value="Glycogen Phosphorylase B"/>
    <property type="match status" value="2"/>
</dbReference>
<dbReference type="Pfam" id="PF01075">
    <property type="entry name" value="Glyco_transf_9"/>
    <property type="match status" value="1"/>
</dbReference>
<reference evidence="4" key="1">
    <citation type="submission" date="2016-07" db="EMBL/GenBank/DDBJ databases">
        <authorList>
            <person name="Florea S."/>
            <person name="Webb J.S."/>
            <person name="Jaromczyk J."/>
            <person name="Schardl C.L."/>
        </authorList>
    </citation>
    <scope>NUCLEOTIDE SEQUENCE [LARGE SCALE GENOMIC DNA]</scope>
    <source>
        <strain evidence="4">IPB1</strain>
    </source>
</reference>
<dbReference type="InterPro" id="IPR051199">
    <property type="entry name" value="LPS_LOS_Heptosyltrfase"/>
</dbReference>
<accession>A0A1C0TP80</accession>
<dbReference type="RefSeq" id="WP_065790922.1">
    <property type="nucleotide sequence ID" value="NZ_MAUJ01000004.1"/>
</dbReference>
<dbReference type="Proteomes" id="UP000093366">
    <property type="component" value="Unassembled WGS sequence"/>
</dbReference>
<protein>
    <recommendedName>
        <fullName evidence="5">Glycosyltransferase family 9 protein</fullName>
    </recommendedName>
</protein>
<dbReference type="InterPro" id="IPR002201">
    <property type="entry name" value="Glyco_trans_9"/>
</dbReference>
<dbReference type="PANTHER" id="PTHR30160">
    <property type="entry name" value="TETRAACYLDISACCHARIDE 4'-KINASE-RELATED"/>
    <property type="match status" value="1"/>
</dbReference>